<sequence length="253" mass="28951">MKSSNKITLSLMCATIFFGIAVYQSRYANNQDVPLERSIYGEILSESGLITITEEFKIKSASDSWLPIDDGKGKYGDFIVKMDNGTASQDHVWIAYVYKKCTDKMPYCEKLEKLDWLCPWQRYRISETVTYKNYTLLKNLVDKSEWGDVKEGTIPHKVHDLICPNRFVKQSYEMLTKKVLGGVDYGSSERISKPAELNFNYAPLYQDKKERIPKLKSSHCDPRRYRAVCIDGSCSRSTGRGTCSHHGGVAFYL</sequence>
<reference evidence="1" key="1">
    <citation type="journal article" date="2021" name="Proc. Natl. Acad. Sci. U.S.A.">
        <title>A Catalog of Tens of Thousands of Viruses from Human Metagenomes Reveals Hidden Associations with Chronic Diseases.</title>
        <authorList>
            <person name="Tisza M.J."/>
            <person name="Buck C.B."/>
        </authorList>
    </citation>
    <scope>NUCLEOTIDE SEQUENCE</scope>
    <source>
        <strain evidence="1">Ct4s49</strain>
    </source>
</reference>
<dbReference type="EMBL" id="BK014699">
    <property type="protein sequence ID" value="DAD68306.1"/>
    <property type="molecule type" value="Genomic_DNA"/>
</dbReference>
<accession>A0A8S5LEE6</accession>
<evidence type="ECO:0000313" key="1">
    <source>
        <dbReference type="EMBL" id="DAD68306.1"/>
    </source>
</evidence>
<proteinExistence type="predicted"/>
<protein>
    <submittedName>
        <fullName evidence="1">Uncharacterized protein</fullName>
    </submittedName>
</protein>
<name>A0A8S5LEE6_9CAUD</name>
<organism evidence="1">
    <name type="scientific">Podoviridae sp. ct4s49</name>
    <dbReference type="NCBI Taxonomy" id="2823555"/>
    <lineage>
        <taxon>Viruses</taxon>
        <taxon>Duplodnaviria</taxon>
        <taxon>Heunggongvirae</taxon>
        <taxon>Uroviricota</taxon>
        <taxon>Caudoviricetes</taxon>
    </lineage>
</organism>